<feature type="binding site" description="axial binding residue" evidence="12">
    <location>
        <position position="459"/>
    </location>
    <ligand>
        <name>heme</name>
        <dbReference type="ChEBI" id="CHEBI:30413"/>
    </ligand>
    <ligandPart>
        <name>Fe</name>
        <dbReference type="ChEBI" id="CHEBI:18248"/>
    </ligandPart>
</feature>
<reference evidence="15" key="2">
    <citation type="submission" date="2023-06" db="EMBL/GenBank/DDBJ databases">
        <authorList>
            <consortium name="Lawrence Berkeley National Laboratory"/>
            <person name="Haridas S."/>
            <person name="Hensen N."/>
            <person name="Bonometti L."/>
            <person name="Westerberg I."/>
            <person name="Brannstrom I.O."/>
            <person name="Guillou S."/>
            <person name="Cros-Aarteil S."/>
            <person name="Calhoun S."/>
            <person name="Kuo A."/>
            <person name="Mondo S."/>
            <person name="Pangilinan J."/>
            <person name="Riley R."/>
            <person name="Labutti K."/>
            <person name="Andreopoulos B."/>
            <person name="Lipzen A."/>
            <person name="Chen C."/>
            <person name="Yanf M."/>
            <person name="Daum C."/>
            <person name="Ng V."/>
            <person name="Clum A."/>
            <person name="Steindorff A."/>
            <person name="Ohm R."/>
            <person name="Martin F."/>
            <person name="Silar P."/>
            <person name="Natvig D."/>
            <person name="Lalanne C."/>
            <person name="Gautier V."/>
            <person name="Ament-Velasquez S.L."/>
            <person name="Kruys A."/>
            <person name="Hutchinson M.I."/>
            <person name="Powell A.J."/>
            <person name="Barry K."/>
            <person name="Miller A.N."/>
            <person name="Grigoriev I.V."/>
            <person name="Debuchy R."/>
            <person name="Gladieux P."/>
            <person name="Thoren M.H."/>
            <person name="Johannesson H."/>
        </authorList>
    </citation>
    <scope>NUCLEOTIDE SEQUENCE</scope>
    <source>
        <strain evidence="15">CBS 955.72</strain>
    </source>
</reference>
<dbReference type="CDD" id="cd11042">
    <property type="entry name" value="CYP51-like"/>
    <property type="match status" value="1"/>
</dbReference>
<evidence type="ECO:0000256" key="3">
    <source>
        <dbReference type="ARBA" id="ARBA00010617"/>
    </source>
</evidence>
<dbReference type="InterPro" id="IPR001128">
    <property type="entry name" value="Cyt_P450"/>
</dbReference>
<keyword evidence="8 12" id="KW-0408">Iron</keyword>
<keyword evidence="6" id="KW-0256">Endoplasmic reticulum</keyword>
<evidence type="ECO:0000313" key="15">
    <source>
        <dbReference type="EMBL" id="KAK3364714.1"/>
    </source>
</evidence>
<evidence type="ECO:0000256" key="9">
    <source>
        <dbReference type="ARBA" id="ARBA00023033"/>
    </source>
</evidence>
<keyword evidence="4 12" id="KW-0349">Heme</keyword>
<proteinExistence type="inferred from homology"/>
<keyword evidence="10 14" id="KW-0472">Membrane</keyword>
<dbReference type="AlphaFoldDB" id="A0AAJ0MLC7"/>
<dbReference type="PANTHER" id="PTHR24304:SF2">
    <property type="entry name" value="24-HYDROXYCHOLESTEROL 7-ALPHA-HYDROXYLASE"/>
    <property type="match status" value="1"/>
</dbReference>
<comment type="caution">
    <text evidence="15">The sequence shown here is derived from an EMBL/GenBank/DDBJ whole genome shotgun (WGS) entry which is preliminary data.</text>
</comment>
<evidence type="ECO:0000256" key="2">
    <source>
        <dbReference type="ARBA" id="ARBA00004389"/>
    </source>
</evidence>
<comment type="similarity">
    <text evidence="3 13">Belongs to the cytochrome P450 family.</text>
</comment>
<reference evidence="15" key="1">
    <citation type="journal article" date="2023" name="Mol. Phylogenet. Evol.">
        <title>Genome-scale phylogeny and comparative genomics of the fungal order Sordariales.</title>
        <authorList>
            <person name="Hensen N."/>
            <person name="Bonometti L."/>
            <person name="Westerberg I."/>
            <person name="Brannstrom I.O."/>
            <person name="Guillou S."/>
            <person name="Cros-Aarteil S."/>
            <person name="Calhoun S."/>
            <person name="Haridas S."/>
            <person name="Kuo A."/>
            <person name="Mondo S."/>
            <person name="Pangilinan J."/>
            <person name="Riley R."/>
            <person name="LaButti K."/>
            <person name="Andreopoulos B."/>
            <person name="Lipzen A."/>
            <person name="Chen C."/>
            <person name="Yan M."/>
            <person name="Daum C."/>
            <person name="Ng V."/>
            <person name="Clum A."/>
            <person name="Steindorff A."/>
            <person name="Ohm R.A."/>
            <person name="Martin F."/>
            <person name="Silar P."/>
            <person name="Natvig D.O."/>
            <person name="Lalanne C."/>
            <person name="Gautier V."/>
            <person name="Ament-Velasquez S.L."/>
            <person name="Kruys A."/>
            <person name="Hutchinson M.I."/>
            <person name="Powell A.J."/>
            <person name="Barry K."/>
            <person name="Miller A.N."/>
            <person name="Grigoriev I.V."/>
            <person name="Debuchy R."/>
            <person name="Gladieux P."/>
            <person name="Hiltunen Thoren M."/>
            <person name="Johannesson H."/>
        </authorList>
    </citation>
    <scope>NUCLEOTIDE SEQUENCE</scope>
    <source>
        <strain evidence="15">CBS 955.72</strain>
    </source>
</reference>
<dbReference type="GO" id="GO:0005506">
    <property type="term" value="F:iron ion binding"/>
    <property type="evidence" value="ECO:0007669"/>
    <property type="project" value="InterPro"/>
</dbReference>
<evidence type="ECO:0000256" key="12">
    <source>
        <dbReference type="PIRSR" id="PIRSR602403-1"/>
    </source>
</evidence>
<dbReference type="GO" id="GO:0008398">
    <property type="term" value="F:sterol 14-demethylase activity"/>
    <property type="evidence" value="ECO:0007669"/>
    <property type="project" value="UniProtKB-ARBA"/>
</dbReference>
<name>A0AAJ0MLC7_9PEZI</name>
<comment type="pathway">
    <text evidence="11">Steroid metabolism; ergosterol biosynthesis.</text>
</comment>
<evidence type="ECO:0000313" key="16">
    <source>
        <dbReference type="Proteomes" id="UP001275084"/>
    </source>
</evidence>
<dbReference type="GO" id="GO:0020037">
    <property type="term" value="F:heme binding"/>
    <property type="evidence" value="ECO:0007669"/>
    <property type="project" value="InterPro"/>
</dbReference>
<dbReference type="GO" id="GO:0005789">
    <property type="term" value="C:endoplasmic reticulum membrane"/>
    <property type="evidence" value="ECO:0007669"/>
    <property type="project" value="UniProtKB-SubCell"/>
</dbReference>
<dbReference type="Gene3D" id="1.10.630.10">
    <property type="entry name" value="Cytochrome P450"/>
    <property type="match status" value="1"/>
</dbReference>
<evidence type="ECO:0000256" key="1">
    <source>
        <dbReference type="ARBA" id="ARBA00001971"/>
    </source>
</evidence>
<comment type="subcellular location">
    <subcellularLocation>
        <location evidence="2">Endoplasmic reticulum membrane</location>
        <topology evidence="2">Single-pass membrane protein</topology>
    </subcellularLocation>
</comment>
<dbReference type="InterPro" id="IPR002403">
    <property type="entry name" value="Cyt_P450_E_grp-IV"/>
</dbReference>
<keyword evidence="7 13" id="KW-0560">Oxidoreductase</keyword>
<evidence type="ECO:0000256" key="4">
    <source>
        <dbReference type="ARBA" id="ARBA00022617"/>
    </source>
</evidence>
<sequence length="519" mass="58333">MESPFSRVVQTGRAIGPTSIIEYVVFSFGVFVLLIVFNIVWQFLPRRKSEPPTVFHWFPFIGNAISYGTDPCDFMIKNRKKYGDIYSFTMFGSKTTVYLGIAGNEFILNGKISDLNAEEIYAPLCTPVFGSGVVYDCPNAKFMEQKKFVKFGLTQTALESHVRLIEAEVLAYIKTSPSLKGPRGTVDVSTSMAQITIFTAGRTLQGAEVRSKLTNEFAKLYHDLDNGFQPINFLIPWAPLPQNRRRDRAHTKMRGIYMDIISARRARGARLEEEEPDMLWNLMGCVYKDGEPIGDKEIAHMMITLLLGGQHSSSSAGAWILLHLAARPDIADELFREQQGLGEELEYADIERMPLMQAVVKETLRLRSSIHSIMRMVKSPMSVPGTEFVIKPGRAVLASPAVTHLDGSYFANPYVWDPHRWDSRVETETEEDLVDYGYGAVSKGTRSPYLPFGGGRHRCIGEGFAYVNLCTIVATLVRNFRFSTLDGKPTLPPTDYTSLFSMPTRPAVIRWEGRFPKEG</sequence>
<dbReference type="Proteomes" id="UP001275084">
    <property type="component" value="Unassembled WGS sequence"/>
</dbReference>
<evidence type="ECO:0000256" key="6">
    <source>
        <dbReference type="ARBA" id="ARBA00022824"/>
    </source>
</evidence>
<dbReference type="InterPro" id="IPR036396">
    <property type="entry name" value="Cyt_P450_sf"/>
</dbReference>
<evidence type="ECO:0000256" key="8">
    <source>
        <dbReference type="ARBA" id="ARBA00023004"/>
    </source>
</evidence>
<organism evidence="15 16">
    <name type="scientific">Lasiosphaeria hispida</name>
    <dbReference type="NCBI Taxonomy" id="260671"/>
    <lineage>
        <taxon>Eukaryota</taxon>
        <taxon>Fungi</taxon>
        <taxon>Dikarya</taxon>
        <taxon>Ascomycota</taxon>
        <taxon>Pezizomycotina</taxon>
        <taxon>Sordariomycetes</taxon>
        <taxon>Sordariomycetidae</taxon>
        <taxon>Sordariales</taxon>
        <taxon>Lasiosphaeriaceae</taxon>
        <taxon>Lasiosphaeria</taxon>
    </lineage>
</organism>
<dbReference type="PRINTS" id="PR00385">
    <property type="entry name" value="P450"/>
</dbReference>
<dbReference type="PANTHER" id="PTHR24304">
    <property type="entry name" value="CYTOCHROME P450 FAMILY 7"/>
    <property type="match status" value="1"/>
</dbReference>
<keyword evidence="5 12" id="KW-0479">Metal-binding</keyword>
<evidence type="ECO:0000256" key="11">
    <source>
        <dbReference type="ARBA" id="ARBA00029435"/>
    </source>
</evidence>
<dbReference type="SUPFAM" id="SSF48264">
    <property type="entry name" value="Cytochrome P450"/>
    <property type="match status" value="1"/>
</dbReference>
<dbReference type="FunFam" id="1.10.630.10:FF:000033">
    <property type="entry name" value="14-alpha sterol demethylase"/>
    <property type="match status" value="1"/>
</dbReference>
<dbReference type="PRINTS" id="PR00465">
    <property type="entry name" value="EP450IV"/>
</dbReference>
<accession>A0AAJ0MLC7</accession>
<dbReference type="InterPro" id="IPR017972">
    <property type="entry name" value="Cyt_P450_CS"/>
</dbReference>
<keyword evidence="9 13" id="KW-0503">Monooxygenase</keyword>
<evidence type="ECO:0000256" key="14">
    <source>
        <dbReference type="SAM" id="Phobius"/>
    </source>
</evidence>
<keyword evidence="14" id="KW-0812">Transmembrane</keyword>
<dbReference type="InterPro" id="IPR050529">
    <property type="entry name" value="CYP450_sterol_14alpha_dmase"/>
</dbReference>
<evidence type="ECO:0000256" key="5">
    <source>
        <dbReference type="ARBA" id="ARBA00022723"/>
    </source>
</evidence>
<dbReference type="EMBL" id="JAUIQD010000001">
    <property type="protein sequence ID" value="KAK3364714.1"/>
    <property type="molecule type" value="Genomic_DNA"/>
</dbReference>
<evidence type="ECO:0000256" key="10">
    <source>
        <dbReference type="ARBA" id="ARBA00023136"/>
    </source>
</evidence>
<feature type="transmembrane region" description="Helical" evidence="14">
    <location>
        <begin position="20"/>
        <end position="41"/>
    </location>
</feature>
<keyword evidence="16" id="KW-1185">Reference proteome</keyword>
<evidence type="ECO:0000256" key="7">
    <source>
        <dbReference type="ARBA" id="ARBA00023002"/>
    </source>
</evidence>
<protein>
    <submittedName>
        <fullName evidence="15">Cytochrome P450 51A</fullName>
    </submittedName>
</protein>
<evidence type="ECO:0000256" key="13">
    <source>
        <dbReference type="RuleBase" id="RU000461"/>
    </source>
</evidence>
<dbReference type="PROSITE" id="PS00086">
    <property type="entry name" value="CYTOCHROME_P450"/>
    <property type="match status" value="1"/>
</dbReference>
<gene>
    <name evidence="15" type="ORF">B0T25DRAFT_530845</name>
</gene>
<comment type="cofactor">
    <cofactor evidence="1 12">
        <name>heme</name>
        <dbReference type="ChEBI" id="CHEBI:30413"/>
    </cofactor>
</comment>
<keyword evidence="14" id="KW-1133">Transmembrane helix</keyword>
<dbReference type="Pfam" id="PF00067">
    <property type="entry name" value="p450"/>
    <property type="match status" value="1"/>
</dbReference>